<protein>
    <submittedName>
        <fullName evidence="3">STAS domain-containing protein</fullName>
    </submittedName>
</protein>
<dbReference type="Proteomes" id="UP000731907">
    <property type="component" value="Unassembled WGS sequence"/>
</dbReference>
<name>A0ABS6J1A2_9RHOB</name>
<evidence type="ECO:0000313" key="3">
    <source>
        <dbReference type="EMBL" id="MBU9697536.1"/>
    </source>
</evidence>
<dbReference type="InterPro" id="IPR002645">
    <property type="entry name" value="STAS_dom"/>
</dbReference>
<comment type="caution">
    <text evidence="3">The sequence shown here is derived from an EMBL/GenBank/DDBJ whole genome shotgun (WGS) entry which is preliminary data.</text>
</comment>
<feature type="domain" description="STAS" evidence="2">
    <location>
        <begin position="167"/>
        <end position="278"/>
    </location>
</feature>
<dbReference type="CDD" id="cd07041">
    <property type="entry name" value="STAS_RsbR_RsbS_like"/>
    <property type="match status" value="1"/>
</dbReference>
<gene>
    <name evidence="3" type="ORF">GU927_006715</name>
</gene>
<dbReference type="PROSITE" id="PS50801">
    <property type="entry name" value="STAS"/>
    <property type="match status" value="1"/>
</dbReference>
<dbReference type="InterPro" id="IPR051932">
    <property type="entry name" value="Bact_StressResp_Reg"/>
</dbReference>
<evidence type="ECO:0000313" key="4">
    <source>
        <dbReference type="Proteomes" id="UP000731907"/>
    </source>
</evidence>
<dbReference type="PANTHER" id="PTHR33745">
    <property type="entry name" value="RSBT ANTAGONIST PROTEIN RSBS-RELATED"/>
    <property type="match status" value="1"/>
</dbReference>
<dbReference type="Pfam" id="PF11563">
    <property type="entry name" value="Protoglobin"/>
    <property type="match status" value="1"/>
</dbReference>
<dbReference type="Pfam" id="PF01740">
    <property type="entry name" value="STAS"/>
    <property type="match status" value="1"/>
</dbReference>
<sequence length="297" mass="33196">MNDVMHKFRIGPEDLALVRAAGSVILPEIDDHIEEFYHWLAVHDEYQTFFSHNEGRLARVKSMQVLHWKTFFEAQIDAEWMASRRHVGAVHAHINLPNDIYFAGVCRSSESIIRRLRHMDDRLEQIEATIDSVGKLMFFDAFVVIEEIARSQREKIEAGSKALLEMSTPVTPIWEGILLLPLVGVIDSERTQDIMTKTLNKIAETRARVFVLDISGVGAMDTAVANQLIKITRATQLMGCETIISGVSPTIARTLVELGVNVGDVRTTATLRDSFELALRSVGAGRELFGSERPVAG</sequence>
<dbReference type="RefSeq" id="WP_217765551.1">
    <property type="nucleotide sequence ID" value="NZ_JAAATX020000004.1"/>
</dbReference>
<proteinExistence type="predicted"/>
<accession>A0ABS6J1A2</accession>
<keyword evidence="4" id="KW-1185">Reference proteome</keyword>
<dbReference type="PANTHER" id="PTHR33745:SF3">
    <property type="entry name" value="RSBT CO-ANTAGONIST PROTEIN RSBRC"/>
    <property type="match status" value="1"/>
</dbReference>
<evidence type="ECO:0000256" key="1">
    <source>
        <dbReference type="ARBA" id="ARBA00022553"/>
    </source>
</evidence>
<dbReference type="InterPro" id="IPR044398">
    <property type="entry name" value="Globin-sensor_dom"/>
</dbReference>
<dbReference type="EMBL" id="JAAATX020000004">
    <property type="protein sequence ID" value="MBU9697536.1"/>
    <property type="molecule type" value="Genomic_DNA"/>
</dbReference>
<evidence type="ECO:0000259" key="2">
    <source>
        <dbReference type="PROSITE" id="PS50801"/>
    </source>
</evidence>
<reference evidence="3 4" key="1">
    <citation type="submission" date="2021-06" db="EMBL/GenBank/DDBJ databases">
        <title>Rhodobacteraceae bacterium strain HSP-20.</title>
        <authorList>
            <person name="Chen W.-M."/>
        </authorList>
    </citation>
    <scope>NUCLEOTIDE SEQUENCE [LARGE SCALE GENOMIC DNA]</scope>
    <source>
        <strain evidence="3 4">HSP-20</strain>
    </source>
</reference>
<keyword evidence="1" id="KW-0597">Phosphoprotein</keyword>
<organism evidence="3 4">
    <name type="scientific">Paragemmobacter amnigenus</name>
    <dbReference type="NCBI Taxonomy" id="2852097"/>
    <lineage>
        <taxon>Bacteria</taxon>
        <taxon>Pseudomonadati</taxon>
        <taxon>Pseudomonadota</taxon>
        <taxon>Alphaproteobacteria</taxon>
        <taxon>Rhodobacterales</taxon>
        <taxon>Paracoccaceae</taxon>
        <taxon>Paragemmobacter</taxon>
    </lineage>
</organism>